<dbReference type="PROSITE" id="PS00028">
    <property type="entry name" value="ZINC_FINGER_C2H2_1"/>
    <property type="match status" value="2"/>
</dbReference>
<protein>
    <recommendedName>
        <fullName evidence="9">C2H2-type domain-containing protein</fullName>
    </recommendedName>
</protein>
<proteinExistence type="predicted"/>
<dbReference type="EMBL" id="CAXIEN010000670">
    <property type="protein sequence ID" value="CAL1301379.1"/>
    <property type="molecule type" value="Genomic_DNA"/>
</dbReference>
<feature type="domain" description="C2H2-type" evidence="9">
    <location>
        <begin position="150"/>
        <end position="177"/>
    </location>
</feature>
<feature type="region of interest" description="Disordered" evidence="8">
    <location>
        <begin position="67"/>
        <end position="96"/>
    </location>
</feature>
<name>A0AAV2C0G6_9ARAC</name>
<organism evidence="10 11">
    <name type="scientific">Larinioides sclopetarius</name>
    <dbReference type="NCBI Taxonomy" id="280406"/>
    <lineage>
        <taxon>Eukaryota</taxon>
        <taxon>Metazoa</taxon>
        <taxon>Ecdysozoa</taxon>
        <taxon>Arthropoda</taxon>
        <taxon>Chelicerata</taxon>
        <taxon>Arachnida</taxon>
        <taxon>Araneae</taxon>
        <taxon>Araneomorphae</taxon>
        <taxon>Entelegynae</taxon>
        <taxon>Araneoidea</taxon>
        <taxon>Araneidae</taxon>
        <taxon>Larinioides</taxon>
    </lineage>
</organism>
<dbReference type="AlphaFoldDB" id="A0AAV2C0G6"/>
<evidence type="ECO:0000259" key="9">
    <source>
        <dbReference type="PROSITE" id="PS50157"/>
    </source>
</evidence>
<keyword evidence="2" id="KW-0479">Metal-binding</keyword>
<dbReference type="Proteomes" id="UP001497382">
    <property type="component" value="Unassembled WGS sequence"/>
</dbReference>
<keyword evidence="11" id="KW-1185">Reference proteome</keyword>
<sequence length="343" mass="39076">MGRFLYQLCYTIVQHGEMHPCFVYKNDDNVYTLPQLEEMDAHRSETNGEHAGISNDNFEAMYDMSHQTKNASRASTSQPHSLFSTENNEVDERSGDFRNEPFSFQASFNVANRKGDMDANAKQPLELKKDVSGLSAVNPHSPRPVRIKQYACDVCHKQFKKKDHLVNHYRIHTGEKPFVCDTCGKEFAVKRNLTTHVRTHTGEKPYACEICGKSWKPLSVCYRKASRVFISSDRRKSSAFLRKPSPGDPLPLWLLREGRLAPDLMEKSFTGHCAESTLHYRTLGLCQDGHTNYITSAKVVSLSVRSRASGRTYTLPYVCASSVPVRPIQHFRTDIHTTLRLRM</sequence>
<evidence type="ECO:0000256" key="2">
    <source>
        <dbReference type="ARBA" id="ARBA00022723"/>
    </source>
</evidence>
<dbReference type="SMART" id="SM00355">
    <property type="entry name" value="ZnF_C2H2"/>
    <property type="match status" value="2"/>
</dbReference>
<comment type="caution">
    <text evidence="10">The sequence shown here is derived from an EMBL/GenBank/DDBJ whole genome shotgun (WGS) entry which is preliminary data.</text>
</comment>
<comment type="subcellular location">
    <subcellularLocation>
        <location evidence="1">Nucleus</location>
    </subcellularLocation>
</comment>
<reference evidence="10 11" key="1">
    <citation type="submission" date="2024-04" db="EMBL/GenBank/DDBJ databases">
        <authorList>
            <person name="Rising A."/>
            <person name="Reimegard J."/>
            <person name="Sonavane S."/>
            <person name="Akerstrom W."/>
            <person name="Nylinder S."/>
            <person name="Hedman E."/>
            <person name="Kallberg Y."/>
        </authorList>
    </citation>
    <scope>NUCLEOTIDE SEQUENCE [LARGE SCALE GENOMIC DNA]</scope>
</reference>
<dbReference type="GO" id="GO:0008270">
    <property type="term" value="F:zinc ion binding"/>
    <property type="evidence" value="ECO:0007669"/>
    <property type="project" value="UniProtKB-KW"/>
</dbReference>
<evidence type="ECO:0000256" key="5">
    <source>
        <dbReference type="ARBA" id="ARBA00022833"/>
    </source>
</evidence>
<evidence type="ECO:0000256" key="1">
    <source>
        <dbReference type="ARBA" id="ARBA00004123"/>
    </source>
</evidence>
<dbReference type="PANTHER" id="PTHR23235">
    <property type="entry name" value="KRUEPPEL-LIKE TRANSCRIPTION FACTOR"/>
    <property type="match status" value="1"/>
</dbReference>
<dbReference type="InterPro" id="IPR036236">
    <property type="entry name" value="Znf_C2H2_sf"/>
</dbReference>
<accession>A0AAV2C0G6</accession>
<dbReference type="Pfam" id="PF00096">
    <property type="entry name" value="zf-C2H2"/>
    <property type="match status" value="2"/>
</dbReference>
<dbReference type="PANTHER" id="PTHR23235:SF60">
    <property type="entry name" value="STRIPE, ISOFORM D"/>
    <property type="match status" value="1"/>
</dbReference>
<evidence type="ECO:0000256" key="8">
    <source>
        <dbReference type="SAM" id="MobiDB-lite"/>
    </source>
</evidence>
<dbReference type="Gene3D" id="3.30.160.60">
    <property type="entry name" value="Classic Zinc Finger"/>
    <property type="match status" value="3"/>
</dbReference>
<dbReference type="PROSITE" id="PS50157">
    <property type="entry name" value="ZINC_FINGER_C2H2_2"/>
    <property type="match status" value="2"/>
</dbReference>
<evidence type="ECO:0000256" key="3">
    <source>
        <dbReference type="ARBA" id="ARBA00022737"/>
    </source>
</evidence>
<dbReference type="SUPFAM" id="SSF57667">
    <property type="entry name" value="beta-beta-alpha zinc fingers"/>
    <property type="match status" value="1"/>
</dbReference>
<evidence type="ECO:0000313" key="10">
    <source>
        <dbReference type="EMBL" id="CAL1301379.1"/>
    </source>
</evidence>
<evidence type="ECO:0000256" key="7">
    <source>
        <dbReference type="PROSITE-ProRule" id="PRU00042"/>
    </source>
</evidence>
<keyword evidence="4 7" id="KW-0863">Zinc-finger</keyword>
<dbReference type="GO" id="GO:0005634">
    <property type="term" value="C:nucleus"/>
    <property type="evidence" value="ECO:0007669"/>
    <property type="project" value="UniProtKB-SubCell"/>
</dbReference>
<evidence type="ECO:0000256" key="4">
    <source>
        <dbReference type="ARBA" id="ARBA00022771"/>
    </source>
</evidence>
<keyword evidence="3" id="KW-0677">Repeat</keyword>
<dbReference type="FunFam" id="3.30.160.60:FF:001498">
    <property type="entry name" value="Zinc finger protein 404"/>
    <property type="match status" value="1"/>
</dbReference>
<dbReference type="FunFam" id="3.30.160.60:FF:003287">
    <property type="entry name" value="Zgc:113343"/>
    <property type="match status" value="1"/>
</dbReference>
<keyword evidence="6" id="KW-0539">Nucleus</keyword>
<feature type="domain" description="C2H2-type" evidence="9">
    <location>
        <begin position="178"/>
        <end position="205"/>
    </location>
</feature>
<feature type="compositionally biased region" description="Polar residues" evidence="8">
    <location>
        <begin position="67"/>
        <end position="87"/>
    </location>
</feature>
<gene>
    <name evidence="10" type="ORF">LARSCL_LOCUS22483</name>
</gene>
<evidence type="ECO:0000256" key="6">
    <source>
        <dbReference type="ARBA" id="ARBA00023242"/>
    </source>
</evidence>
<evidence type="ECO:0000313" key="11">
    <source>
        <dbReference type="Proteomes" id="UP001497382"/>
    </source>
</evidence>
<dbReference type="GO" id="GO:0000981">
    <property type="term" value="F:DNA-binding transcription factor activity, RNA polymerase II-specific"/>
    <property type="evidence" value="ECO:0007669"/>
    <property type="project" value="TreeGrafter"/>
</dbReference>
<dbReference type="InterPro" id="IPR013087">
    <property type="entry name" value="Znf_C2H2_type"/>
</dbReference>
<keyword evidence="5" id="KW-0862">Zinc</keyword>
<dbReference type="GO" id="GO:0000978">
    <property type="term" value="F:RNA polymerase II cis-regulatory region sequence-specific DNA binding"/>
    <property type="evidence" value="ECO:0007669"/>
    <property type="project" value="TreeGrafter"/>
</dbReference>